<dbReference type="SMART" id="SM00283">
    <property type="entry name" value="MA"/>
    <property type="match status" value="1"/>
</dbReference>
<dbReference type="Pfam" id="PF08447">
    <property type="entry name" value="PAS_3"/>
    <property type="match status" value="2"/>
</dbReference>
<dbReference type="InterPro" id="IPR013655">
    <property type="entry name" value="PAS_fold_3"/>
</dbReference>
<dbReference type="InterPro" id="IPR000700">
    <property type="entry name" value="PAS-assoc_C"/>
</dbReference>
<dbReference type="PANTHER" id="PTHR24422">
    <property type="entry name" value="CHEMOTAXIS PROTEIN METHYLTRANSFERASE"/>
    <property type="match status" value="1"/>
</dbReference>
<feature type="domain" description="Methyl-accepting transducer" evidence="3">
    <location>
        <begin position="248"/>
        <end position="431"/>
    </location>
</feature>
<protein>
    <submittedName>
        <fullName evidence="5">Biofilm dispersion protein BdlA</fullName>
    </submittedName>
</protein>
<dbReference type="Pfam" id="PF00015">
    <property type="entry name" value="MCPsignal"/>
    <property type="match status" value="1"/>
</dbReference>
<proteinExistence type="predicted"/>
<evidence type="ECO:0000259" key="3">
    <source>
        <dbReference type="PROSITE" id="PS50111"/>
    </source>
</evidence>
<dbReference type="GO" id="GO:0007165">
    <property type="term" value="P:signal transduction"/>
    <property type="evidence" value="ECO:0007669"/>
    <property type="project" value="UniProtKB-KW"/>
</dbReference>
<dbReference type="SUPFAM" id="SSF55785">
    <property type="entry name" value="PYP-like sensor domain (PAS domain)"/>
    <property type="match status" value="2"/>
</dbReference>
<evidence type="ECO:0000256" key="2">
    <source>
        <dbReference type="PROSITE-ProRule" id="PRU00284"/>
    </source>
</evidence>
<dbReference type="Gene3D" id="1.10.287.950">
    <property type="entry name" value="Methyl-accepting chemotaxis protein"/>
    <property type="match status" value="1"/>
</dbReference>
<sequence>MFYRRNKQLINELSDRLDLVTNKINAVNQYLPTIEFTSDGHILGANKLFLDIIGYSNDEVEGKHHSSVCFSEYANSKEYSKFWPHLSSGKITSGRFQRKHKNGHEIWLEATYFPIKHDGKVTSVMKIASDVTHDNQIRMTSSSILEALERSLATIEFTPQGDIITANSNFLMVVGYTLNDIKDRHHKIFCYDDFYNSEPNFWQDLALGHAKVGQFRRKTSSGSDIWLEASYNPILDTTGNVVKVIKFATDITQQIQRNNAVAKASEVAHSTAVETAQIAKQGAVLLEDCVNVSQSISKNVDDAVTQTKELNSRSADIAEIVSTIKAIADQTNLLALNAAIEAARAGDSGRGFAVVADEVRQLAARTAESTNEIENVVSSNKTLTSNVMASMAHISVITNEGSDKITQVSSVMNEIHQGAENVTQTVGMLNS</sequence>
<reference evidence="5" key="1">
    <citation type="submission" date="2019-09" db="EMBL/GenBank/DDBJ databases">
        <authorList>
            <person name="Hjerde E."/>
        </authorList>
    </citation>
    <scope>NUCLEOTIDE SEQUENCE</scope>
    <source>
        <strain evidence="5">06/09/160</strain>
    </source>
</reference>
<dbReference type="NCBIfam" id="TIGR00229">
    <property type="entry name" value="sensory_box"/>
    <property type="match status" value="2"/>
</dbReference>
<dbReference type="InterPro" id="IPR004090">
    <property type="entry name" value="Chemotax_Me-accpt_rcpt"/>
</dbReference>
<dbReference type="PROSITE" id="PS50113">
    <property type="entry name" value="PAC"/>
    <property type="match status" value="1"/>
</dbReference>
<dbReference type="Gene3D" id="3.30.450.20">
    <property type="entry name" value="PAS domain"/>
    <property type="match status" value="2"/>
</dbReference>
<dbReference type="GO" id="GO:0016020">
    <property type="term" value="C:membrane"/>
    <property type="evidence" value="ECO:0007669"/>
    <property type="project" value="InterPro"/>
</dbReference>
<dbReference type="InterPro" id="IPR050903">
    <property type="entry name" value="Bact_Chemotaxis_MeTrfase"/>
</dbReference>
<dbReference type="InterPro" id="IPR001610">
    <property type="entry name" value="PAC"/>
</dbReference>
<gene>
    <name evidence="5" type="primary">bdlA</name>
    <name evidence="5" type="ORF">AW0309160_04212</name>
</gene>
<dbReference type="SUPFAM" id="SSF58104">
    <property type="entry name" value="Methyl-accepting chemotaxis protein (MCP) signaling domain"/>
    <property type="match status" value="1"/>
</dbReference>
<dbReference type="PROSITE" id="PS50111">
    <property type="entry name" value="CHEMOTAXIS_TRANSDUC_2"/>
    <property type="match status" value="1"/>
</dbReference>
<dbReference type="GO" id="GO:0004888">
    <property type="term" value="F:transmembrane signaling receptor activity"/>
    <property type="evidence" value="ECO:0007669"/>
    <property type="project" value="InterPro"/>
</dbReference>
<dbReference type="PRINTS" id="PR00260">
    <property type="entry name" value="CHEMTRNSDUCR"/>
</dbReference>
<dbReference type="PANTHER" id="PTHR24422:SF10">
    <property type="entry name" value="CHEMOTAXIS PROTEIN METHYLTRANSFERASE 2"/>
    <property type="match status" value="1"/>
</dbReference>
<dbReference type="InterPro" id="IPR000014">
    <property type="entry name" value="PAS"/>
</dbReference>
<dbReference type="InterPro" id="IPR035965">
    <property type="entry name" value="PAS-like_dom_sf"/>
</dbReference>
<name>A0A5Q4ZW19_9GAMM</name>
<accession>A0A5Q4ZW19</accession>
<dbReference type="EMBL" id="LR721751">
    <property type="protein sequence ID" value="VVV06718.1"/>
    <property type="molecule type" value="Genomic_DNA"/>
</dbReference>
<organism evidence="5">
    <name type="scientific">Aliivibrio wodanis</name>
    <dbReference type="NCBI Taxonomy" id="80852"/>
    <lineage>
        <taxon>Bacteria</taxon>
        <taxon>Pseudomonadati</taxon>
        <taxon>Pseudomonadota</taxon>
        <taxon>Gammaproteobacteria</taxon>
        <taxon>Vibrionales</taxon>
        <taxon>Vibrionaceae</taxon>
        <taxon>Aliivibrio</taxon>
    </lineage>
</organism>
<dbReference type="CDD" id="cd00130">
    <property type="entry name" value="PAS"/>
    <property type="match status" value="2"/>
</dbReference>
<keyword evidence="1 2" id="KW-0807">Transducer</keyword>
<dbReference type="GO" id="GO:0006935">
    <property type="term" value="P:chemotaxis"/>
    <property type="evidence" value="ECO:0007669"/>
    <property type="project" value="InterPro"/>
</dbReference>
<dbReference type="InterPro" id="IPR004089">
    <property type="entry name" value="MCPsignal_dom"/>
</dbReference>
<dbReference type="SMART" id="SM00086">
    <property type="entry name" value="PAC"/>
    <property type="match status" value="2"/>
</dbReference>
<dbReference type="AlphaFoldDB" id="A0A5Q4ZW19"/>
<evidence type="ECO:0000313" key="5">
    <source>
        <dbReference type="EMBL" id="VVV06718.1"/>
    </source>
</evidence>
<feature type="domain" description="PAC" evidence="4">
    <location>
        <begin position="211"/>
        <end position="263"/>
    </location>
</feature>
<evidence type="ECO:0000256" key="1">
    <source>
        <dbReference type="ARBA" id="ARBA00023224"/>
    </source>
</evidence>
<evidence type="ECO:0000259" key="4">
    <source>
        <dbReference type="PROSITE" id="PS50113"/>
    </source>
</evidence>